<sequence>MPALVRPRPVLVRVPRVLVPVPPRVLARCQAPTRELRPRVPARTRAVRRPAPLPVLDPLHARDRYPRADVRVSQARRPGRHMRHRGTGRRATSTGRRPEPARLAEVIRGPGSPAPGRTG</sequence>
<accession>A0ABP3AKV2</accession>
<comment type="caution">
    <text evidence="2">The sequence shown here is derived from an EMBL/GenBank/DDBJ whole genome shotgun (WGS) entry which is preliminary data.</text>
</comment>
<evidence type="ECO:0008006" key="4">
    <source>
        <dbReference type="Google" id="ProtNLM"/>
    </source>
</evidence>
<reference evidence="2 3" key="1">
    <citation type="submission" date="2014-01" db="EMBL/GenBank/DDBJ databases">
        <authorList>
            <person name="Dobos K."/>
            <person name="Lenaerts A."/>
            <person name="Ordway D."/>
            <person name="DeGroote M.A."/>
            <person name="Parker T."/>
            <person name="Sizemore C."/>
            <person name="Tallon L.J."/>
            <person name="Sadzewicz L.K."/>
            <person name="Sengamalay N."/>
            <person name="Fraser C.M."/>
            <person name="Hine E."/>
            <person name="Shefchek K.A."/>
            <person name="Das S.P."/>
            <person name="Tettelin H."/>
        </authorList>
    </citation>
    <scope>NUCLEOTIDE SEQUENCE [LARGE SCALE GENOMIC DNA]</scope>
    <source>
        <strain evidence="2 3">Harvey</strain>
    </source>
</reference>
<dbReference type="EMBL" id="JAOL01000085">
    <property type="protein sequence ID" value="EUA91820.1"/>
    <property type="molecule type" value="Genomic_DNA"/>
</dbReference>
<feature type="compositionally biased region" description="Basic residues" evidence="1">
    <location>
        <begin position="77"/>
        <end position="88"/>
    </location>
</feature>
<evidence type="ECO:0000313" key="3">
    <source>
        <dbReference type="Proteomes" id="UP000020681"/>
    </source>
</evidence>
<proteinExistence type="predicted"/>
<gene>
    <name evidence="2" type="ORF">I551_1675</name>
</gene>
<organism evidence="2 3">
    <name type="scientific">Mycobacterium ulcerans str. Harvey</name>
    <dbReference type="NCBI Taxonomy" id="1299332"/>
    <lineage>
        <taxon>Bacteria</taxon>
        <taxon>Bacillati</taxon>
        <taxon>Actinomycetota</taxon>
        <taxon>Actinomycetes</taxon>
        <taxon>Mycobacteriales</taxon>
        <taxon>Mycobacteriaceae</taxon>
        <taxon>Mycobacterium</taxon>
        <taxon>Mycobacterium ulcerans group</taxon>
    </lineage>
</organism>
<feature type="region of interest" description="Disordered" evidence="1">
    <location>
        <begin position="71"/>
        <end position="119"/>
    </location>
</feature>
<evidence type="ECO:0000313" key="2">
    <source>
        <dbReference type="EMBL" id="EUA91820.1"/>
    </source>
</evidence>
<name>A0ABP3AKV2_MYCUL</name>
<dbReference type="Proteomes" id="UP000020681">
    <property type="component" value="Unassembled WGS sequence"/>
</dbReference>
<protein>
    <recommendedName>
        <fullName evidence="4">Secreted protein</fullName>
    </recommendedName>
</protein>
<keyword evidence="3" id="KW-1185">Reference proteome</keyword>
<evidence type="ECO:0000256" key="1">
    <source>
        <dbReference type="SAM" id="MobiDB-lite"/>
    </source>
</evidence>